<feature type="compositionally biased region" description="Low complexity" evidence="1">
    <location>
        <begin position="173"/>
        <end position="187"/>
    </location>
</feature>
<feature type="compositionally biased region" description="Basic and acidic residues" evidence="1">
    <location>
        <begin position="59"/>
        <end position="78"/>
    </location>
</feature>
<organism evidence="3 4">
    <name type="scientific">Mycobacterium kansasii</name>
    <dbReference type="NCBI Taxonomy" id="1768"/>
    <lineage>
        <taxon>Bacteria</taxon>
        <taxon>Bacillati</taxon>
        <taxon>Actinomycetota</taxon>
        <taxon>Actinomycetes</taxon>
        <taxon>Mycobacteriales</taxon>
        <taxon>Mycobacteriaceae</taxon>
        <taxon>Mycobacterium</taxon>
    </lineage>
</organism>
<sequence length="215" mass="22755">MSSRLVDAHGVDRTPAPSAIITIGSNSAGHANEHRTVTAGVDNISLISNMYHTLYQDSRGSRDSRDVRDHPDELSHAAEADDDYGYGYGYGYGYNYDHDHDHDHDSYGSYDDGYEDEGYGELVWSTESRWRPVAAILGVVVALGAVATAVIINSGDSATTKATVGAPVGAPMPRTVVSTTPRTTAPPSTSPSPPPSTSARPSTSAPQLAPKPSPR</sequence>
<reference evidence="3 4" key="1">
    <citation type="submission" date="2020-07" db="EMBL/GenBank/DDBJ databases">
        <title>Mycobacterium kansasii (former subtype) with zoonotic potential isolated from diseased indoor pet cat, Japan.</title>
        <authorList>
            <person name="Fukano H."/>
            <person name="Terazono T."/>
            <person name="Hoshino Y."/>
        </authorList>
    </citation>
    <scope>NUCLEOTIDE SEQUENCE [LARGE SCALE GENOMIC DNA]</scope>
    <source>
        <strain evidence="3 4">Kuro-I</strain>
    </source>
</reference>
<feature type="transmembrane region" description="Helical" evidence="2">
    <location>
        <begin position="133"/>
        <end position="152"/>
    </location>
</feature>
<evidence type="ECO:0000256" key="1">
    <source>
        <dbReference type="SAM" id="MobiDB-lite"/>
    </source>
</evidence>
<feature type="compositionally biased region" description="Low complexity" evidence="1">
    <location>
        <begin position="197"/>
        <end position="206"/>
    </location>
</feature>
<protein>
    <submittedName>
        <fullName evidence="3">Uncharacterized protein</fullName>
    </submittedName>
</protein>
<keyword evidence="4" id="KW-1185">Reference proteome</keyword>
<evidence type="ECO:0000313" key="4">
    <source>
        <dbReference type="Proteomes" id="UP000516380"/>
    </source>
</evidence>
<evidence type="ECO:0000313" key="3">
    <source>
        <dbReference type="EMBL" id="BCI90564.1"/>
    </source>
</evidence>
<gene>
    <name evidence="3" type="ORF">NIIDMKKI_57700</name>
</gene>
<feature type="region of interest" description="Disordered" evidence="1">
    <location>
        <begin position="57"/>
        <end position="78"/>
    </location>
</feature>
<evidence type="ECO:0000256" key="2">
    <source>
        <dbReference type="SAM" id="Phobius"/>
    </source>
</evidence>
<dbReference type="EMBL" id="AP023343">
    <property type="protein sequence ID" value="BCI90564.1"/>
    <property type="molecule type" value="Genomic_DNA"/>
</dbReference>
<proteinExistence type="predicted"/>
<dbReference type="AlphaFoldDB" id="A0A7G1IJG0"/>
<keyword evidence="2" id="KW-1133">Transmembrane helix</keyword>
<keyword evidence="2" id="KW-0812">Transmembrane</keyword>
<name>A0A7G1IJG0_MYCKA</name>
<keyword evidence="2" id="KW-0472">Membrane</keyword>
<accession>A0A7G1IJG0</accession>
<dbReference type="Proteomes" id="UP000516380">
    <property type="component" value="Chromosome"/>
</dbReference>
<feature type="region of interest" description="Disordered" evidence="1">
    <location>
        <begin position="160"/>
        <end position="215"/>
    </location>
</feature>